<organism evidence="11 12">
    <name type="scientific">Favolaschia claudopus</name>
    <dbReference type="NCBI Taxonomy" id="2862362"/>
    <lineage>
        <taxon>Eukaryota</taxon>
        <taxon>Fungi</taxon>
        <taxon>Dikarya</taxon>
        <taxon>Basidiomycota</taxon>
        <taxon>Agaricomycotina</taxon>
        <taxon>Agaricomycetes</taxon>
        <taxon>Agaricomycetidae</taxon>
        <taxon>Agaricales</taxon>
        <taxon>Marasmiineae</taxon>
        <taxon>Mycenaceae</taxon>
        <taxon>Favolaschia</taxon>
    </lineage>
</organism>
<accession>A0AAW0DQX7</accession>
<comment type="subcellular location">
    <subcellularLocation>
        <location evidence="1">Nucleus</location>
    </subcellularLocation>
</comment>
<reference evidence="11 12" key="1">
    <citation type="journal article" date="2024" name="J Genomics">
        <title>Draft genome sequencing and assembly of Favolaschia claudopus CIRM-BRFM 2984 isolated from oak limbs.</title>
        <authorList>
            <person name="Navarro D."/>
            <person name="Drula E."/>
            <person name="Chaduli D."/>
            <person name="Cazenave R."/>
            <person name="Ahrendt S."/>
            <person name="Wang J."/>
            <person name="Lipzen A."/>
            <person name="Daum C."/>
            <person name="Barry K."/>
            <person name="Grigoriev I.V."/>
            <person name="Favel A."/>
            <person name="Rosso M.N."/>
            <person name="Martin F."/>
        </authorList>
    </citation>
    <scope>NUCLEOTIDE SEQUENCE [LARGE SCALE GENOMIC DNA]</scope>
    <source>
        <strain evidence="11 12">CIRM-BRFM 2984</strain>
    </source>
</reference>
<feature type="domain" description="Transcription initiation factor TFIID component TAF4 C-terminal" evidence="10">
    <location>
        <begin position="138"/>
        <end position="407"/>
    </location>
</feature>
<evidence type="ECO:0000256" key="6">
    <source>
        <dbReference type="ARBA" id="ARBA00023242"/>
    </source>
</evidence>
<dbReference type="GO" id="GO:0006367">
    <property type="term" value="P:transcription initiation at RNA polymerase II promoter"/>
    <property type="evidence" value="ECO:0007669"/>
    <property type="project" value="TreeGrafter"/>
</dbReference>
<keyword evidence="4" id="KW-0805">Transcription regulation</keyword>
<dbReference type="GO" id="GO:0005669">
    <property type="term" value="C:transcription factor TFIID complex"/>
    <property type="evidence" value="ECO:0007669"/>
    <property type="project" value="InterPro"/>
</dbReference>
<comment type="similarity">
    <text evidence="2">Belongs to the TAF4 family.</text>
</comment>
<dbReference type="PANTHER" id="PTHR15138">
    <property type="entry name" value="TRANSCRIPTION INITIATION FACTOR TFIID SUBUNIT 4"/>
    <property type="match status" value="1"/>
</dbReference>
<dbReference type="InterPro" id="IPR007900">
    <property type="entry name" value="TAF4_C"/>
</dbReference>
<protein>
    <recommendedName>
        <fullName evidence="3">Transcription initiation factor TFIID subunit 4</fullName>
    </recommendedName>
    <alternativeName>
        <fullName evidence="8">TBP-associated factor 4</fullName>
    </alternativeName>
</protein>
<keyword evidence="6" id="KW-0539">Nucleus</keyword>
<keyword evidence="5" id="KW-0804">Transcription</keyword>
<name>A0AAW0DQX7_9AGAR</name>
<sequence>MSAPPQLPPELWDSCVSNAAQGSFPSVANVQPVIPMDADADTGTSDTTPTVVTTVPSTSSSTTPYLHPALVLGLLRTSAYQHYQNAYSHYQQQPSAYQTYQYASPTPAPQQQTMARQAIANSQQANSGGFDTADVATLNDAIGSAGVDLRAEEESLQRSHRTTESYGVFEDRSRKQPARPNFDVNFLGATMRTVASRHKVAAVPEDCINYLALALRARLQDLVTGMIDAARHRTRAQFDRAPGLYEDGTAAWGVLVRSDVAKQIAALETAERGEEERMRRVRERRDKAIDAALTALLNGDEDAEVNIPGDDDAMDIEENDLPKPRTEEVERRMTNEAANRAAGLIGKYAWLTGGYRSRMGDAPPPRRRRYKPSNGVTAVPPPLPLDVDHRMPVNIRDAMFVIEKERGHGGGRGAARGWT</sequence>
<comment type="function">
    <text evidence="7">Functions as a component of the DNA-binding general transcription factor complex TFIID. Binding of TFIID to a promoter (with or without TATA element) is the initial step in pre-initiation complex (PIC) formation. TFIID plays a key role in the regulation of gene expression by RNA polymerase II through different activities such as transcription activator interaction, core promoter recognition and selectivity, TFIIA and TFIIB interaction, chromatin modification (histone acetylation by TAF1), facilitation of DNA opening and initiation of transcription.</text>
</comment>
<dbReference type="GO" id="GO:0003677">
    <property type="term" value="F:DNA binding"/>
    <property type="evidence" value="ECO:0007669"/>
    <property type="project" value="TreeGrafter"/>
</dbReference>
<feature type="region of interest" description="Disordered" evidence="9">
    <location>
        <begin position="358"/>
        <end position="383"/>
    </location>
</feature>
<evidence type="ECO:0000259" key="10">
    <source>
        <dbReference type="Pfam" id="PF05236"/>
    </source>
</evidence>
<dbReference type="GO" id="GO:0016251">
    <property type="term" value="F:RNA polymerase II general transcription initiation factor activity"/>
    <property type="evidence" value="ECO:0007669"/>
    <property type="project" value="TreeGrafter"/>
</dbReference>
<evidence type="ECO:0000256" key="7">
    <source>
        <dbReference type="ARBA" id="ARBA00025346"/>
    </source>
</evidence>
<evidence type="ECO:0000313" key="12">
    <source>
        <dbReference type="Proteomes" id="UP001362999"/>
    </source>
</evidence>
<evidence type="ECO:0000313" key="11">
    <source>
        <dbReference type="EMBL" id="KAK7055292.1"/>
    </source>
</evidence>
<dbReference type="EMBL" id="JAWWNJ010000005">
    <property type="protein sequence ID" value="KAK7055292.1"/>
    <property type="molecule type" value="Genomic_DNA"/>
</dbReference>
<dbReference type="CDD" id="cd08045">
    <property type="entry name" value="HFD_TAF4"/>
    <property type="match status" value="1"/>
</dbReference>
<keyword evidence="12" id="KW-1185">Reference proteome</keyword>
<gene>
    <name evidence="11" type="ORF">R3P38DRAFT_3253373</name>
</gene>
<feature type="region of interest" description="Disordered" evidence="9">
    <location>
        <begin position="153"/>
        <end position="174"/>
    </location>
</feature>
<evidence type="ECO:0000256" key="4">
    <source>
        <dbReference type="ARBA" id="ARBA00023015"/>
    </source>
</evidence>
<dbReference type="Pfam" id="PF05236">
    <property type="entry name" value="TAF4"/>
    <property type="match status" value="1"/>
</dbReference>
<evidence type="ECO:0000256" key="1">
    <source>
        <dbReference type="ARBA" id="ARBA00004123"/>
    </source>
</evidence>
<evidence type="ECO:0000256" key="2">
    <source>
        <dbReference type="ARBA" id="ARBA00006178"/>
    </source>
</evidence>
<evidence type="ECO:0000256" key="3">
    <source>
        <dbReference type="ARBA" id="ARBA00017306"/>
    </source>
</evidence>
<comment type="caution">
    <text evidence="11">The sequence shown here is derived from an EMBL/GenBank/DDBJ whole genome shotgun (WGS) entry which is preliminary data.</text>
</comment>
<evidence type="ECO:0000256" key="5">
    <source>
        <dbReference type="ARBA" id="ARBA00023163"/>
    </source>
</evidence>
<dbReference type="PANTHER" id="PTHR15138:SF14">
    <property type="entry name" value="TRANSCRIPTION INITIATION FACTOR TFIID SUBUNIT 4"/>
    <property type="match status" value="1"/>
</dbReference>
<evidence type="ECO:0000256" key="8">
    <source>
        <dbReference type="ARBA" id="ARBA00031747"/>
    </source>
</evidence>
<dbReference type="InterPro" id="IPR045144">
    <property type="entry name" value="TAF4"/>
</dbReference>
<dbReference type="Proteomes" id="UP001362999">
    <property type="component" value="Unassembled WGS sequence"/>
</dbReference>
<dbReference type="AlphaFoldDB" id="A0AAW0DQX7"/>
<evidence type="ECO:0000256" key="9">
    <source>
        <dbReference type="SAM" id="MobiDB-lite"/>
    </source>
</evidence>
<proteinExistence type="inferred from homology"/>